<dbReference type="PANTHER" id="PTHR43394:SF1">
    <property type="entry name" value="ATP-BINDING CASSETTE SUB-FAMILY B MEMBER 10, MITOCHONDRIAL"/>
    <property type="match status" value="1"/>
</dbReference>
<dbReference type="SUPFAM" id="SSF52540">
    <property type="entry name" value="P-loop containing nucleoside triphosphate hydrolases"/>
    <property type="match status" value="1"/>
</dbReference>
<dbReference type="Gene3D" id="3.40.50.300">
    <property type="entry name" value="P-loop containing nucleotide triphosphate hydrolases"/>
    <property type="match status" value="1"/>
</dbReference>
<feature type="transmembrane region" description="Helical" evidence="8">
    <location>
        <begin position="161"/>
        <end position="186"/>
    </location>
</feature>
<feature type="domain" description="Peptidase C39" evidence="11">
    <location>
        <begin position="11"/>
        <end position="131"/>
    </location>
</feature>
<feature type="transmembrane region" description="Helical" evidence="8">
    <location>
        <begin position="198"/>
        <end position="218"/>
    </location>
</feature>
<evidence type="ECO:0000256" key="8">
    <source>
        <dbReference type="SAM" id="Phobius"/>
    </source>
</evidence>
<dbReference type="Proteomes" id="UP000054618">
    <property type="component" value="Unassembled WGS sequence"/>
</dbReference>
<dbReference type="Pfam" id="PF00005">
    <property type="entry name" value="ABC_tran"/>
    <property type="match status" value="1"/>
</dbReference>
<dbReference type="RefSeq" id="WP_083499273.1">
    <property type="nucleotide sequence ID" value="NZ_CAAAIK010000008.1"/>
</dbReference>
<evidence type="ECO:0000259" key="11">
    <source>
        <dbReference type="PROSITE" id="PS50990"/>
    </source>
</evidence>
<dbReference type="InterPro" id="IPR003593">
    <property type="entry name" value="AAA+_ATPase"/>
</dbReference>
<sequence length="693" mass="77212">MKRAKTPTILQMEATECGAAALAIILAYYGRHIPLEKMRVDCGVSRDGCNASMMLAAARQHGLTAQAAKVDSIASLQELNAPVILFWEFNHFVVLEGISKEKIYINDPACGPRTVSYQQFDQAFTGVLLLLSPDIDFMAHGRPASLYSALRNRLQGLDKELFFVFIASLALVVPNLMITALAKIFIDNILVEKLNSWILPFFSVFLVMIVSIILLSSLQNYFLLLIKLKLTLISTIGFLWRIMYLPIQFFQQRFAGDITERVSANDRIANLLSNEVMASLVSLLTIALYGVVMCILSWQLALLAFTAMGFSLFVYRHVRRQFADVSRNFLQKNGKLLGLQMQGLSLIEDLKANGRENDFFQRWASAHAEIISLQQKQAIYNQILTVIPACTQLVAYSIITGLGSWQIINGQLTIGSLIAFQMLWYQFFAPLQTLLGLGGELQKIRGDLARLDDIQNHELDPRFNISSTEHCLEASIRLDSVCFAYTANKPMLKELNLFIPVGEMIAILGKSGEGKSTIARLITGLYQPASGSIHIGGTALSQISPEISARLIAYVEQDVFLFPGTIRENVSFWNPAISDLAIEKALHDACIYEEIMQRGGLDCAVSENGVNFSGGQRHRIEIARALAQNSKILILDEATSNLEAETEKRILKNIQEKGLTTLVITHRPSALEYCTQIYKLEQGSLIPIDKEFI</sequence>
<dbReference type="SMART" id="SM00382">
    <property type="entry name" value="AAA"/>
    <property type="match status" value="1"/>
</dbReference>
<feature type="transmembrane region" description="Helical" evidence="8">
    <location>
        <begin position="383"/>
        <end position="408"/>
    </location>
</feature>
<evidence type="ECO:0000256" key="7">
    <source>
        <dbReference type="ARBA" id="ARBA00023136"/>
    </source>
</evidence>
<accession>A0A0W0XP86</accession>
<dbReference type="InterPro" id="IPR027417">
    <property type="entry name" value="P-loop_NTPase"/>
</dbReference>
<dbReference type="CDD" id="cd03228">
    <property type="entry name" value="ABCC_MRP_Like"/>
    <property type="match status" value="1"/>
</dbReference>
<evidence type="ECO:0000313" key="12">
    <source>
        <dbReference type="EMBL" id="KTD46541.1"/>
    </source>
</evidence>
<dbReference type="InterPro" id="IPR005074">
    <property type="entry name" value="Peptidase_C39"/>
</dbReference>
<comment type="caution">
    <text evidence="12">The sequence shown here is derived from an EMBL/GenBank/DDBJ whole genome shotgun (WGS) entry which is preliminary data.</text>
</comment>
<evidence type="ECO:0000259" key="9">
    <source>
        <dbReference type="PROSITE" id="PS50893"/>
    </source>
</evidence>
<evidence type="ECO:0000313" key="13">
    <source>
        <dbReference type="Proteomes" id="UP000054618"/>
    </source>
</evidence>
<keyword evidence="5" id="KW-0067">ATP-binding</keyword>
<dbReference type="EMBL" id="LNYS01000022">
    <property type="protein sequence ID" value="KTD46541.1"/>
    <property type="molecule type" value="Genomic_DNA"/>
</dbReference>
<dbReference type="GO" id="GO:0008233">
    <property type="term" value="F:peptidase activity"/>
    <property type="evidence" value="ECO:0007669"/>
    <property type="project" value="InterPro"/>
</dbReference>
<proteinExistence type="predicted"/>
<keyword evidence="7 8" id="KW-0472">Membrane</keyword>
<evidence type="ECO:0000256" key="3">
    <source>
        <dbReference type="ARBA" id="ARBA00022741"/>
    </source>
</evidence>
<dbReference type="Pfam" id="PF03412">
    <property type="entry name" value="Peptidase_C39"/>
    <property type="match status" value="1"/>
</dbReference>
<dbReference type="GO" id="GO:0005524">
    <property type="term" value="F:ATP binding"/>
    <property type="evidence" value="ECO:0007669"/>
    <property type="project" value="UniProtKB-KW"/>
</dbReference>
<dbReference type="AlphaFoldDB" id="A0A0W0XP86"/>
<evidence type="ECO:0000256" key="6">
    <source>
        <dbReference type="ARBA" id="ARBA00022989"/>
    </source>
</evidence>
<reference evidence="12 13" key="1">
    <citation type="submission" date="2015-11" db="EMBL/GenBank/DDBJ databases">
        <title>Genomic analysis of 38 Legionella species identifies large and diverse effector repertoires.</title>
        <authorList>
            <person name="Burstein D."/>
            <person name="Amaro F."/>
            <person name="Zusman T."/>
            <person name="Lifshitz Z."/>
            <person name="Cohen O."/>
            <person name="Gilbert J.A."/>
            <person name="Pupko T."/>
            <person name="Shuman H.A."/>
            <person name="Segal G."/>
        </authorList>
    </citation>
    <scope>NUCLEOTIDE SEQUENCE [LARGE SCALE GENOMIC DNA]</scope>
    <source>
        <strain evidence="12 13">CDC#1442-AUS-E</strain>
    </source>
</reference>
<dbReference type="Pfam" id="PF00664">
    <property type="entry name" value="ABC_membrane"/>
    <property type="match status" value="1"/>
</dbReference>
<dbReference type="SUPFAM" id="SSF90123">
    <property type="entry name" value="ABC transporter transmembrane region"/>
    <property type="match status" value="1"/>
</dbReference>
<keyword evidence="3" id="KW-0547">Nucleotide-binding</keyword>
<evidence type="ECO:0000256" key="2">
    <source>
        <dbReference type="ARBA" id="ARBA00022692"/>
    </source>
</evidence>
<dbReference type="PROSITE" id="PS50990">
    <property type="entry name" value="PEPTIDASE_C39"/>
    <property type="match status" value="1"/>
</dbReference>
<feature type="transmembrane region" description="Helical" evidence="8">
    <location>
        <begin position="286"/>
        <end position="315"/>
    </location>
</feature>
<dbReference type="InterPro" id="IPR011527">
    <property type="entry name" value="ABC1_TM_dom"/>
</dbReference>
<organism evidence="12 13">
    <name type="scientific">Legionella quinlivanii</name>
    <dbReference type="NCBI Taxonomy" id="45073"/>
    <lineage>
        <taxon>Bacteria</taxon>
        <taxon>Pseudomonadati</taxon>
        <taxon>Pseudomonadota</taxon>
        <taxon>Gammaproteobacteria</taxon>
        <taxon>Legionellales</taxon>
        <taxon>Legionellaceae</taxon>
        <taxon>Legionella</taxon>
    </lineage>
</organism>
<dbReference type="InterPro" id="IPR003439">
    <property type="entry name" value="ABC_transporter-like_ATP-bd"/>
</dbReference>
<keyword evidence="2 8" id="KW-0812">Transmembrane</keyword>
<dbReference type="GO" id="GO:0016887">
    <property type="term" value="F:ATP hydrolysis activity"/>
    <property type="evidence" value="ECO:0007669"/>
    <property type="project" value="InterPro"/>
</dbReference>
<feature type="domain" description="ABC transmembrane type-1" evidence="10">
    <location>
        <begin position="162"/>
        <end position="443"/>
    </location>
</feature>
<dbReference type="InterPro" id="IPR039421">
    <property type="entry name" value="Type_1_exporter"/>
</dbReference>
<feature type="transmembrane region" description="Helical" evidence="8">
    <location>
        <begin position="230"/>
        <end position="247"/>
    </location>
</feature>
<dbReference type="InterPro" id="IPR036640">
    <property type="entry name" value="ABC1_TM_sf"/>
</dbReference>
<gene>
    <name evidence="12" type="ORF">Lqui_2466</name>
</gene>
<protein>
    <recommendedName>
        <fullName evidence="14">ABC transporter</fullName>
    </recommendedName>
</protein>
<evidence type="ECO:0000256" key="1">
    <source>
        <dbReference type="ARBA" id="ARBA00004651"/>
    </source>
</evidence>
<comment type="subcellular location">
    <subcellularLocation>
        <location evidence="1">Cell membrane</location>
        <topology evidence="1">Multi-pass membrane protein</topology>
    </subcellularLocation>
</comment>
<dbReference type="PROSITE" id="PS50893">
    <property type="entry name" value="ABC_TRANSPORTER_2"/>
    <property type="match status" value="1"/>
</dbReference>
<feature type="domain" description="ABC transporter" evidence="9">
    <location>
        <begin position="476"/>
        <end position="693"/>
    </location>
</feature>
<dbReference type="GO" id="GO:0005886">
    <property type="term" value="C:plasma membrane"/>
    <property type="evidence" value="ECO:0007669"/>
    <property type="project" value="UniProtKB-SubCell"/>
</dbReference>
<evidence type="ECO:0000259" key="10">
    <source>
        <dbReference type="PROSITE" id="PS50929"/>
    </source>
</evidence>
<dbReference type="Gene3D" id="1.20.1560.10">
    <property type="entry name" value="ABC transporter type 1, transmembrane domain"/>
    <property type="match status" value="1"/>
</dbReference>
<evidence type="ECO:0008006" key="14">
    <source>
        <dbReference type="Google" id="ProtNLM"/>
    </source>
</evidence>
<dbReference type="GO" id="GO:0015421">
    <property type="term" value="F:ABC-type oligopeptide transporter activity"/>
    <property type="evidence" value="ECO:0007669"/>
    <property type="project" value="TreeGrafter"/>
</dbReference>
<keyword evidence="6 8" id="KW-1133">Transmembrane helix</keyword>
<dbReference type="GO" id="GO:0006508">
    <property type="term" value="P:proteolysis"/>
    <property type="evidence" value="ECO:0007669"/>
    <property type="project" value="InterPro"/>
</dbReference>
<keyword evidence="13" id="KW-1185">Reference proteome</keyword>
<dbReference type="PROSITE" id="PS50929">
    <property type="entry name" value="ABC_TM1F"/>
    <property type="match status" value="1"/>
</dbReference>
<dbReference type="PATRIC" id="fig|45073.5.peg.2608"/>
<dbReference type="OrthoDB" id="9806127at2"/>
<keyword evidence="4" id="KW-0378">Hydrolase</keyword>
<dbReference type="PANTHER" id="PTHR43394">
    <property type="entry name" value="ATP-DEPENDENT PERMEASE MDL1, MITOCHONDRIAL"/>
    <property type="match status" value="1"/>
</dbReference>
<evidence type="ECO:0000256" key="4">
    <source>
        <dbReference type="ARBA" id="ARBA00022801"/>
    </source>
</evidence>
<name>A0A0W0XP86_9GAMM</name>
<dbReference type="STRING" id="45073.Lqui_2466"/>
<dbReference type="Gene3D" id="3.90.70.10">
    <property type="entry name" value="Cysteine proteinases"/>
    <property type="match status" value="1"/>
</dbReference>
<evidence type="ECO:0000256" key="5">
    <source>
        <dbReference type="ARBA" id="ARBA00022840"/>
    </source>
</evidence>